<dbReference type="InterPro" id="IPR005674">
    <property type="entry name" value="CocE/Ser_esterase"/>
</dbReference>
<dbReference type="OrthoDB" id="9806163at2"/>
<dbReference type="InterPro" id="IPR013736">
    <property type="entry name" value="Xaa-Pro_dipept_C"/>
</dbReference>
<evidence type="ECO:0000256" key="1">
    <source>
        <dbReference type="ARBA" id="ARBA00022801"/>
    </source>
</evidence>
<proteinExistence type="predicted"/>
<dbReference type="EMBL" id="AWFF01000109">
    <property type="protein sequence ID" value="KCZ50509.1"/>
    <property type="molecule type" value="Genomic_DNA"/>
</dbReference>
<evidence type="ECO:0000313" key="4">
    <source>
        <dbReference type="Proteomes" id="UP000027037"/>
    </source>
</evidence>
<dbReference type="SMART" id="SM00939">
    <property type="entry name" value="PepX_C"/>
    <property type="match status" value="1"/>
</dbReference>
<gene>
    <name evidence="3" type="ORF">HY29_07025</name>
</gene>
<name>A0A062U1I6_9PROT</name>
<dbReference type="InterPro" id="IPR008979">
    <property type="entry name" value="Galactose-bd-like_sf"/>
</dbReference>
<dbReference type="GO" id="GO:0008239">
    <property type="term" value="F:dipeptidyl-peptidase activity"/>
    <property type="evidence" value="ECO:0007669"/>
    <property type="project" value="InterPro"/>
</dbReference>
<feature type="domain" description="Xaa-Pro dipeptidyl-peptidase C-terminal" evidence="2">
    <location>
        <begin position="336"/>
        <end position="580"/>
    </location>
</feature>
<sequence>MKLWQKILVGAMALVVLLTMTGFAFRQTLGRRAIDHFTKELIGPRPAFRNTDFSVETEWVTMRDGTKLSTRIYTPDGDGPWPTLLVRDAYQFQKYLTCHYYVRYGYACVHQDVRGQGESEGEWYPLKHEADDGTDTLDWLTEQDFQNGEIALVGGSYLGLVQWAVADRLPPEVKTIIPTTSHGGFYDMVYRGSHFTQGIAGLWSAEIFHPLQDKEDATEQWLETVVPVRPAKDAPKDLFMGAWPSYADYIAHPDRTDPYWQQDFYRQIDQSYLSVQVPVLWIARWHDFFLEGTLNRVDDLPNRADSLLLIQPGQHGGLTNELNYTDKRFQGFETTLAWLDHHLKGVPLPETLRHPVIYYENGADRWETASSWPPAERQPLQLHLSQLDRSATCGGSLDETAPSSSEAVAQYTYDPANPVETNGGAFLLNPNIAPPAIADQGQTACERDDILSFLSKPFDTGLHIAGGIEVSLDVQTDAPETAFTVKISEVFEDGRVLNIRDDIQTYRPSSAAAGTALAFDLVPIDWTLSPGSRLRLDISSSNFPAFPPHPNKSGVWSEIAAPAIARQTLYGGSVNLPTVKR</sequence>
<dbReference type="Gene3D" id="3.40.50.1820">
    <property type="entry name" value="alpha/beta hydrolase"/>
    <property type="match status" value="1"/>
</dbReference>
<dbReference type="Gene3D" id="1.10.3020.10">
    <property type="entry name" value="alpha-amino acid ester hydrolase ( Helical cap domain)"/>
    <property type="match status" value="1"/>
</dbReference>
<protein>
    <recommendedName>
        <fullName evidence="2">Xaa-Pro dipeptidyl-peptidase C-terminal domain-containing protein</fullName>
    </recommendedName>
</protein>
<evidence type="ECO:0000313" key="3">
    <source>
        <dbReference type="EMBL" id="KCZ50509.1"/>
    </source>
</evidence>
<accession>A0A062U1I6</accession>
<dbReference type="Proteomes" id="UP000027037">
    <property type="component" value="Unassembled WGS sequence"/>
</dbReference>
<dbReference type="SUPFAM" id="SSF53474">
    <property type="entry name" value="alpha/beta-Hydrolases"/>
    <property type="match status" value="1"/>
</dbReference>
<comment type="caution">
    <text evidence="3">The sequence shown here is derived from an EMBL/GenBank/DDBJ whole genome shotgun (WGS) entry which is preliminary data.</text>
</comment>
<evidence type="ECO:0000259" key="2">
    <source>
        <dbReference type="SMART" id="SM00939"/>
    </source>
</evidence>
<reference evidence="3 4" key="1">
    <citation type="journal article" date="2014" name="Antonie Van Leeuwenhoek">
        <title>Hyphomonas beringensis sp. nov. and Hyphomonas chukchiensis sp. nov., isolated from surface seawater of the Bering Sea and Chukchi Sea.</title>
        <authorList>
            <person name="Li C."/>
            <person name="Lai Q."/>
            <person name="Li G."/>
            <person name="Dong C."/>
            <person name="Wang J."/>
            <person name="Liao Y."/>
            <person name="Shao Z."/>
        </authorList>
    </citation>
    <scope>NUCLEOTIDE SEQUENCE [LARGE SCALE GENOMIC DNA]</scope>
    <source>
        <strain evidence="3 4">25B14_1</strain>
    </source>
</reference>
<dbReference type="InterPro" id="IPR000383">
    <property type="entry name" value="Xaa-Pro-like_dom"/>
</dbReference>
<dbReference type="STRING" id="1280946.HY29_07025"/>
<keyword evidence="4" id="KW-1185">Reference proteome</keyword>
<keyword evidence="1" id="KW-0378">Hydrolase</keyword>
<dbReference type="Pfam" id="PF08530">
    <property type="entry name" value="PepX_C"/>
    <property type="match status" value="1"/>
</dbReference>
<dbReference type="NCBIfam" id="TIGR00976">
    <property type="entry name" value="CocE_NonD"/>
    <property type="match status" value="1"/>
</dbReference>
<dbReference type="InterPro" id="IPR029058">
    <property type="entry name" value="AB_hydrolase_fold"/>
</dbReference>
<dbReference type="SUPFAM" id="SSF49785">
    <property type="entry name" value="Galactose-binding domain-like"/>
    <property type="match status" value="1"/>
</dbReference>
<dbReference type="Pfam" id="PF02129">
    <property type="entry name" value="Peptidase_S15"/>
    <property type="match status" value="1"/>
</dbReference>
<dbReference type="AlphaFoldDB" id="A0A062U1I6"/>
<dbReference type="Gene3D" id="2.60.120.260">
    <property type="entry name" value="Galactose-binding domain-like"/>
    <property type="match status" value="1"/>
</dbReference>
<dbReference type="eggNOG" id="COG2936">
    <property type="taxonomic scope" value="Bacteria"/>
</dbReference>
<dbReference type="RefSeq" id="WP_051601772.1">
    <property type="nucleotide sequence ID" value="NZ_AWFF01000109.1"/>
</dbReference>
<dbReference type="PATRIC" id="fig|1280946.3.peg.3504"/>
<organism evidence="3 4">
    <name type="scientific">Hyphomonas beringensis</name>
    <dbReference type="NCBI Taxonomy" id="1280946"/>
    <lineage>
        <taxon>Bacteria</taxon>
        <taxon>Pseudomonadati</taxon>
        <taxon>Pseudomonadota</taxon>
        <taxon>Alphaproteobacteria</taxon>
        <taxon>Hyphomonadales</taxon>
        <taxon>Hyphomonadaceae</taxon>
        <taxon>Hyphomonas</taxon>
    </lineage>
</organism>